<organism evidence="1 2">
    <name type="scientific">Roseateles paludis</name>
    <dbReference type="NCBI Taxonomy" id="3145238"/>
    <lineage>
        <taxon>Bacteria</taxon>
        <taxon>Pseudomonadati</taxon>
        <taxon>Pseudomonadota</taxon>
        <taxon>Betaproteobacteria</taxon>
        <taxon>Burkholderiales</taxon>
        <taxon>Sphaerotilaceae</taxon>
        <taxon>Roseateles</taxon>
    </lineage>
</organism>
<sequence>MRRSLRFLLALALVLPLGFPLGARADIGASLMLQSDARERGLSYSAGRPSAALSLSWDGDSASYAGAALSRARFATQPPGTYRSSPWLQVYGGHLFKLSPEIDLDLGLRGHQFASISRYNFAEAYVGLQTEQWLLRLSHAPNYYGGHQATWYLEAQRRGPVQGALWWVLHAGLLKAQGQGYVVQSNSQRWDARAGLSWSPQPGLEVQLAAVAAGQGGPTTWTGDEARRTVVLGVTWAH</sequence>
<proteinExistence type="predicted"/>
<evidence type="ECO:0000313" key="2">
    <source>
        <dbReference type="Proteomes" id="UP001495147"/>
    </source>
</evidence>
<comment type="caution">
    <text evidence="1">The sequence shown here is derived from an EMBL/GenBank/DDBJ whole genome shotgun (WGS) entry which is preliminary data.</text>
</comment>
<dbReference type="RefSeq" id="WP_347704508.1">
    <property type="nucleotide sequence ID" value="NZ_JBDPZD010000002.1"/>
</dbReference>
<dbReference type="Pfam" id="PF09694">
    <property type="entry name" value="Gcw_chp"/>
    <property type="match status" value="1"/>
</dbReference>
<reference evidence="1 2" key="1">
    <citation type="submission" date="2024-05" db="EMBL/GenBank/DDBJ databases">
        <title>Roseateles sp. DJS-2-20 16S ribosomal RNA gene Genome sequencing and assembly.</title>
        <authorList>
            <person name="Woo H."/>
        </authorList>
    </citation>
    <scope>NUCLEOTIDE SEQUENCE [LARGE SCALE GENOMIC DNA]</scope>
    <source>
        <strain evidence="1 2">DJS-2-20</strain>
    </source>
</reference>
<gene>
    <name evidence="1" type="ORF">ABDJ85_09460</name>
</gene>
<evidence type="ECO:0000313" key="1">
    <source>
        <dbReference type="EMBL" id="MEO3691695.1"/>
    </source>
</evidence>
<keyword evidence="2" id="KW-1185">Reference proteome</keyword>
<name>A0ABV0G1W4_9BURK</name>
<protein>
    <submittedName>
        <fullName evidence="1">TorF family putative porin</fullName>
    </submittedName>
</protein>
<dbReference type="EMBL" id="JBDPZD010000002">
    <property type="protein sequence ID" value="MEO3691695.1"/>
    <property type="molecule type" value="Genomic_DNA"/>
</dbReference>
<dbReference type="InterPro" id="IPR010239">
    <property type="entry name" value="CHP02001"/>
</dbReference>
<accession>A0ABV0G1W4</accession>
<dbReference type="Proteomes" id="UP001495147">
    <property type="component" value="Unassembled WGS sequence"/>
</dbReference>